<evidence type="ECO:0000313" key="1">
    <source>
        <dbReference type="EMBL" id="ELP61608.1"/>
    </source>
</evidence>
<feature type="non-terminal residue" evidence="1">
    <location>
        <position position="27"/>
    </location>
</feature>
<dbReference type="AlphaFoldDB" id="L7EQA3"/>
<gene>
    <name evidence="1" type="ORF">STRTUCAR8_03956</name>
</gene>
<comment type="caution">
    <text evidence="1">The sequence shown here is derived from an EMBL/GenBank/DDBJ whole genome shotgun (WGS) entry which is preliminary data.</text>
</comment>
<organism evidence="1 2">
    <name type="scientific">Streptomyces turgidiscabies (strain Car8)</name>
    <dbReference type="NCBI Taxonomy" id="698760"/>
    <lineage>
        <taxon>Bacteria</taxon>
        <taxon>Bacillati</taxon>
        <taxon>Actinomycetota</taxon>
        <taxon>Actinomycetes</taxon>
        <taxon>Kitasatosporales</taxon>
        <taxon>Streptomycetaceae</taxon>
        <taxon>Streptomyces</taxon>
    </lineage>
</organism>
<keyword evidence="2" id="KW-1185">Reference proteome</keyword>
<accession>L7EQA3</accession>
<reference evidence="1 2" key="1">
    <citation type="journal article" date="2011" name="Plasmid">
        <title>Streptomyces turgidiscabies Car8 contains a modular pathogenicity island that shares virulence genes with other actinobacterial plant pathogens.</title>
        <authorList>
            <person name="Huguet-Tapia J.C."/>
            <person name="Badger J.H."/>
            <person name="Loria R."/>
            <person name="Pettis G.S."/>
        </authorList>
    </citation>
    <scope>NUCLEOTIDE SEQUENCE [LARGE SCALE GENOMIC DNA]</scope>
    <source>
        <strain evidence="1 2">Car8</strain>
    </source>
</reference>
<dbReference type="Proteomes" id="UP000010931">
    <property type="component" value="Unassembled WGS sequence"/>
</dbReference>
<proteinExistence type="predicted"/>
<name>L7EQA3_STRT8</name>
<dbReference type="EMBL" id="AEJB01000671">
    <property type="protein sequence ID" value="ELP61608.1"/>
    <property type="molecule type" value="Genomic_DNA"/>
</dbReference>
<protein>
    <submittedName>
        <fullName evidence="1">Uncharacterized protein</fullName>
    </submittedName>
</protein>
<sequence>MRAVLGPLAAGWVPGVFAPAAPTRPIP</sequence>
<evidence type="ECO:0000313" key="2">
    <source>
        <dbReference type="Proteomes" id="UP000010931"/>
    </source>
</evidence>